<dbReference type="CDD" id="cd10456">
    <property type="entry name" value="GIY-YIG_UPF0213"/>
    <property type="match status" value="1"/>
</dbReference>
<sequence length="123" mass="13315">MIRTAMTPSSVPCVVASADNAGACWWLYMLETAQGRLYTGITTDVERRLAEHRAGGRRGARALRGKGPLVLRYACRVGTHSEALRLEAAIKRWPASKKRALCGAAATERHEADIRAVLAAAMP</sequence>
<evidence type="ECO:0000256" key="1">
    <source>
        <dbReference type="ARBA" id="ARBA00007435"/>
    </source>
</evidence>
<comment type="similarity">
    <text evidence="1">Belongs to the UPF0213 family.</text>
</comment>
<evidence type="ECO:0000313" key="4">
    <source>
        <dbReference type="Proteomes" id="UP000281975"/>
    </source>
</evidence>
<dbReference type="SUPFAM" id="SSF82771">
    <property type="entry name" value="GIY-YIG endonuclease"/>
    <property type="match status" value="1"/>
</dbReference>
<dbReference type="InterPro" id="IPR000305">
    <property type="entry name" value="GIY-YIG_endonuc"/>
</dbReference>
<name>A0A420WVS4_9GAMM</name>
<dbReference type="EMBL" id="RBIN01000006">
    <property type="protein sequence ID" value="RKR02656.1"/>
    <property type="molecule type" value="Genomic_DNA"/>
</dbReference>
<gene>
    <name evidence="3" type="ORF">C7446_2377</name>
</gene>
<keyword evidence="4" id="KW-1185">Reference proteome</keyword>
<keyword evidence="3" id="KW-0255">Endonuclease</keyword>
<feature type="domain" description="GIY-YIG" evidence="2">
    <location>
        <begin position="23"/>
        <end position="100"/>
    </location>
</feature>
<comment type="caution">
    <text evidence="3">The sequence shown here is derived from an EMBL/GenBank/DDBJ whole genome shotgun (WGS) entry which is preliminary data.</text>
</comment>
<dbReference type="GO" id="GO:0004519">
    <property type="term" value="F:endonuclease activity"/>
    <property type="evidence" value="ECO:0007669"/>
    <property type="project" value="UniProtKB-KW"/>
</dbReference>
<evidence type="ECO:0000313" key="3">
    <source>
        <dbReference type="EMBL" id="RKR02656.1"/>
    </source>
</evidence>
<dbReference type="Proteomes" id="UP000281975">
    <property type="component" value="Unassembled WGS sequence"/>
</dbReference>
<evidence type="ECO:0000259" key="2">
    <source>
        <dbReference type="PROSITE" id="PS50164"/>
    </source>
</evidence>
<keyword evidence="3" id="KW-0378">Hydrolase</keyword>
<dbReference type="PANTHER" id="PTHR34477:SF1">
    <property type="entry name" value="UPF0213 PROTEIN YHBQ"/>
    <property type="match status" value="1"/>
</dbReference>
<organism evidence="3 4">
    <name type="scientific">Kushneria sinocarnis</name>
    <dbReference type="NCBI Taxonomy" id="595502"/>
    <lineage>
        <taxon>Bacteria</taxon>
        <taxon>Pseudomonadati</taxon>
        <taxon>Pseudomonadota</taxon>
        <taxon>Gammaproteobacteria</taxon>
        <taxon>Oceanospirillales</taxon>
        <taxon>Halomonadaceae</taxon>
        <taxon>Kushneria</taxon>
    </lineage>
</organism>
<proteinExistence type="inferred from homology"/>
<accession>A0A420WVS4</accession>
<dbReference type="Pfam" id="PF01541">
    <property type="entry name" value="GIY-YIG"/>
    <property type="match status" value="1"/>
</dbReference>
<dbReference type="PANTHER" id="PTHR34477">
    <property type="entry name" value="UPF0213 PROTEIN YHBQ"/>
    <property type="match status" value="1"/>
</dbReference>
<dbReference type="AlphaFoldDB" id="A0A420WVS4"/>
<protein>
    <submittedName>
        <fullName evidence="3">Putative endonuclease</fullName>
    </submittedName>
</protein>
<dbReference type="PROSITE" id="PS50164">
    <property type="entry name" value="GIY_YIG"/>
    <property type="match status" value="1"/>
</dbReference>
<keyword evidence="3" id="KW-0540">Nuclease</keyword>
<dbReference type="Gene3D" id="3.40.1440.10">
    <property type="entry name" value="GIY-YIG endonuclease"/>
    <property type="match status" value="1"/>
</dbReference>
<dbReference type="InterPro" id="IPR050190">
    <property type="entry name" value="UPF0213_domain"/>
</dbReference>
<reference evidence="3 4" key="1">
    <citation type="submission" date="2018-10" db="EMBL/GenBank/DDBJ databases">
        <title>Genomic Encyclopedia of Type Strains, Phase IV (KMG-IV): sequencing the most valuable type-strain genomes for metagenomic binning, comparative biology and taxonomic classification.</title>
        <authorList>
            <person name="Goeker M."/>
        </authorList>
    </citation>
    <scope>NUCLEOTIDE SEQUENCE [LARGE SCALE GENOMIC DNA]</scope>
    <source>
        <strain evidence="3 4">DSM 23229</strain>
    </source>
</reference>
<dbReference type="InterPro" id="IPR035901">
    <property type="entry name" value="GIY-YIG_endonuc_sf"/>
</dbReference>